<dbReference type="Proteomes" id="UP000572377">
    <property type="component" value="Unassembled WGS sequence"/>
</dbReference>
<gene>
    <name evidence="2" type="ORF">HMH01_04825</name>
</gene>
<feature type="transmembrane region" description="Helical" evidence="1">
    <location>
        <begin position="115"/>
        <end position="138"/>
    </location>
</feature>
<keyword evidence="1" id="KW-0812">Transmembrane</keyword>
<dbReference type="EMBL" id="JABFBC010000001">
    <property type="protein sequence ID" value="NNU79761.1"/>
    <property type="molecule type" value="Genomic_DNA"/>
</dbReference>
<feature type="transmembrane region" description="Helical" evidence="1">
    <location>
        <begin position="341"/>
        <end position="360"/>
    </location>
</feature>
<comment type="caution">
    <text evidence="2">The sequence shown here is derived from an EMBL/GenBank/DDBJ whole genome shotgun (WGS) entry which is preliminary data.</text>
</comment>
<feature type="transmembrane region" description="Helical" evidence="1">
    <location>
        <begin position="258"/>
        <end position="277"/>
    </location>
</feature>
<dbReference type="AlphaFoldDB" id="A0A849L0H6"/>
<keyword evidence="1" id="KW-1133">Transmembrane helix</keyword>
<name>A0A849L0H6_9RHOB</name>
<feature type="transmembrane region" description="Helical" evidence="1">
    <location>
        <begin position="144"/>
        <end position="174"/>
    </location>
</feature>
<keyword evidence="3" id="KW-1185">Reference proteome</keyword>
<keyword evidence="1" id="KW-0472">Membrane</keyword>
<organism evidence="2 3">
    <name type="scientific">Halovulum dunhuangense</name>
    <dbReference type="NCBI Taxonomy" id="1505036"/>
    <lineage>
        <taxon>Bacteria</taxon>
        <taxon>Pseudomonadati</taxon>
        <taxon>Pseudomonadota</taxon>
        <taxon>Alphaproteobacteria</taxon>
        <taxon>Rhodobacterales</taxon>
        <taxon>Paracoccaceae</taxon>
        <taxon>Halovulum</taxon>
    </lineage>
</organism>
<evidence type="ECO:0000256" key="1">
    <source>
        <dbReference type="SAM" id="Phobius"/>
    </source>
</evidence>
<proteinExistence type="predicted"/>
<feature type="transmembrane region" description="Helical" evidence="1">
    <location>
        <begin position="186"/>
        <end position="203"/>
    </location>
</feature>
<sequence length="387" mass="41503">MNARTDFPSRPLAIAACLSLALSIAGHLLPPVAYPAASLLWDYEFGLIRRGLVGTLLNPFFGETATLGELHLATAAVTLVGAFSLAAFGALRLWGERGAALLLILLLNSFAFRSFVGATGYLDGILVALTVAALLSPAATGAGLALRVGVCVVAMFVHESMLPYFGVLIALDLWLARLDRPVRQRLMAAAAPLLAALAALVVIEMGTARALSDVAAFQAHLNGKHGLGVDLPHLPILEGGIAGQLAVMAEMRAGDDHVQWLAFDGLPLWLMSLWLIWLNLRVLPVEAGALTRLGILGAILAPLSLNLIAFDVVRFGSVSVIVGFLVLALQRQYLPQAAERIAAVMTWPHFLILLILNLHVTTMQINGVYGHEDDLPWLFFEHLKWAF</sequence>
<reference evidence="2 3" key="1">
    <citation type="submission" date="2020-05" db="EMBL/GenBank/DDBJ databases">
        <title>Gimesia benthica sp. nov., a novel planctomycete isolated from a deep-sea water sample of the Northwest Indian Ocean.</title>
        <authorList>
            <person name="Wang J."/>
            <person name="Ruan C."/>
            <person name="Song L."/>
            <person name="Zhu Y."/>
            <person name="Li A."/>
            <person name="Zheng X."/>
            <person name="Wang L."/>
            <person name="Lu Z."/>
            <person name="Huang Y."/>
            <person name="Du W."/>
            <person name="Zhou Y."/>
            <person name="Huang L."/>
            <person name="Dai X."/>
        </authorList>
    </citation>
    <scope>NUCLEOTIDE SEQUENCE [LARGE SCALE GENOMIC DNA]</scope>
    <source>
        <strain evidence="2 3">YYQ-30</strain>
    </source>
</reference>
<dbReference type="RefSeq" id="WP_171323001.1">
    <property type="nucleotide sequence ID" value="NZ_JABFBC010000001.1"/>
</dbReference>
<evidence type="ECO:0000313" key="2">
    <source>
        <dbReference type="EMBL" id="NNU79761.1"/>
    </source>
</evidence>
<accession>A0A849L0H6</accession>
<feature type="transmembrane region" description="Helical" evidence="1">
    <location>
        <begin position="70"/>
        <end position="94"/>
    </location>
</feature>
<feature type="transmembrane region" description="Helical" evidence="1">
    <location>
        <begin position="312"/>
        <end position="329"/>
    </location>
</feature>
<evidence type="ECO:0000313" key="3">
    <source>
        <dbReference type="Proteomes" id="UP000572377"/>
    </source>
</evidence>
<protein>
    <submittedName>
        <fullName evidence="2">Uncharacterized protein</fullName>
    </submittedName>
</protein>